<dbReference type="InterPro" id="IPR050330">
    <property type="entry name" value="Bact_OuterMem_StrucFunc"/>
</dbReference>
<dbReference type="InterPro" id="IPR006690">
    <property type="entry name" value="OMPA-like_CS"/>
</dbReference>
<evidence type="ECO:0000313" key="7">
    <source>
        <dbReference type="EMBL" id="MBB3936105.1"/>
    </source>
</evidence>
<dbReference type="OrthoDB" id="9782229at2"/>
<feature type="signal peptide" evidence="5">
    <location>
        <begin position="1"/>
        <end position="16"/>
    </location>
</feature>
<dbReference type="PROSITE" id="PS51123">
    <property type="entry name" value="OMPA_2"/>
    <property type="match status" value="1"/>
</dbReference>
<keyword evidence="3" id="KW-0998">Cell outer membrane</keyword>
<evidence type="ECO:0000256" key="4">
    <source>
        <dbReference type="PROSITE-ProRule" id="PRU00473"/>
    </source>
</evidence>
<dbReference type="InterPro" id="IPR006665">
    <property type="entry name" value="OmpA-like"/>
</dbReference>
<keyword evidence="5" id="KW-0732">Signal</keyword>
<reference evidence="7 8" key="1">
    <citation type="submission" date="2020-08" db="EMBL/GenBank/DDBJ databases">
        <title>Genomic Encyclopedia of Type Strains, Phase IV (KMG-IV): sequencing the most valuable type-strain genomes for metagenomic binning, comparative biology and taxonomic classification.</title>
        <authorList>
            <person name="Goeker M."/>
        </authorList>
    </citation>
    <scope>NUCLEOTIDE SEQUENCE [LARGE SCALE GENOMIC DNA]</scope>
    <source>
        <strain evidence="7 8">DSM 25024</strain>
    </source>
</reference>
<dbReference type="EMBL" id="JACIDO010000004">
    <property type="protein sequence ID" value="MBB3936105.1"/>
    <property type="molecule type" value="Genomic_DNA"/>
</dbReference>
<dbReference type="PROSITE" id="PS51257">
    <property type="entry name" value="PROKAR_LIPOPROTEIN"/>
    <property type="match status" value="1"/>
</dbReference>
<comment type="caution">
    <text evidence="7">The sequence shown here is derived from an EMBL/GenBank/DDBJ whole genome shotgun (WGS) entry which is preliminary data.</text>
</comment>
<evidence type="ECO:0000256" key="1">
    <source>
        <dbReference type="ARBA" id="ARBA00004442"/>
    </source>
</evidence>
<organism evidence="7 8">
    <name type="scientific">Aureimonas phyllosphaerae</name>
    <dbReference type="NCBI Taxonomy" id="1166078"/>
    <lineage>
        <taxon>Bacteria</taxon>
        <taxon>Pseudomonadati</taxon>
        <taxon>Pseudomonadota</taxon>
        <taxon>Alphaproteobacteria</taxon>
        <taxon>Hyphomicrobiales</taxon>
        <taxon>Aurantimonadaceae</taxon>
        <taxon>Aureimonas</taxon>
    </lineage>
</organism>
<dbReference type="Proteomes" id="UP000531216">
    <property type="component" value="Unassembled WGS sequence"/>
</dbReference>
<comment type="subcellular location">
    <subcellularLocation>
        <location evidence="1">Cell outer membrane</location>
    </subcellularLocation>
</comment>
<proteinExistence type="predicted"/>
<protein>
    <submittedName>
        <fullName evidence="7">Outer membrane protein OmpA-like peptidoglycan-associated protein</fullName>
    </submittedName>
</protein>
<dbReference type="PANTHER" id="PTHR30329">
    <property type="entry name" value="STATOR ELEMENT OF FLAGELLAR MOTOR COMPLEX"/>
    <property type="match status" value="1"/>
</dbReference>
<feature type="chain" id="PRO_5031212129" evidence="5">
    <location>
        <begin position="17"/>
        <end position="221"/>
    </location>
</feature>
<dbReference type="Gene3D" id="3.30.1330.60">
    <property type="entry name" value="OmpA-like domain"/>
    <property type="match status" value="1"/>
</dbReference>
<keyword evidence="8" id="KW-1185">Reference proteome</keyword>
<dbReference type="SUPFAM" id="SSF103088">
    <property type="entry name" value="OmpA-like"/>
    <property type="match status" value="1"/>
</dbReference>
<dbReference type="PANTHER" id="PTHR30329:SF21">
    <property type="entry name" value="LIPOPROTEIN YIAD-RELATED"/>
    <property type="match status" value="1"/>
</dbReference>
<dbReference type="InterPro" id="IPR039567">
    <property type="entry name" value="Gly-zipper"/>
</dbReference>
<accession>A0A7W6FUU0</accession>
<name>A0A7W6FUU0_9HYPH</name>
<keyword evidence="2 4" id="KW-0472">Membrane</keyword>
<dbReference type="Pfam" id="PF00691">
    <property type="entry name" value="OmpA"/>
    <property type="match status" value="1"/>
</dbReference>
<dbReference type="GO" id="GO:0009279">
    <property type="term" value="C:cell outer membrane"/>
    <property type="evidence" value="ECO:0007669"/>
    <property type="project" value="UniProtKB-SubCell"/>
</dbReference>
<dbReference type="PRINTS" id="PR01023">
    <property type="entry name" value="NAFLGMOTY"/>
</dbReference>
<evidence type="ECO:0000256" key="3">
    <source>
        <dbReference type="ARBA" id="ARBA00023237"/>
    </source>
</evidence>
<dbReference type="RefSeq" id="WP_090963350.1">
    <property type="nucleotide sequence ID" value="NZ_CP181348.1"/>
</dbReference>
<dbReference type="PROSITE" id="PS01068">
    <property type="entry name" value="OMPA_1"/>
    <property type="match status" value="1"/>
</dbReference>
<evidence type="ECO:0000256" key="5">
    <source>
        <dbReference type="SAM" id="SignalP"/>
    </source>
</evidence>
<dbReference type="CDD" id="cd07185">
    <property type="entry name" value="OmpA_C-like"/>
    <property type="match status" value="1"/>
</dbReference>
<sequence length="221" mass="22766">MKKLILAAVASASLLAGCTTDPYTGEQKISNTAGGLGIGAGAGALGGYLVGRATGTDPGRAALIGAGIGAIGGGGIGAYMDRQEADLRAQLQGTGVSVTRQGDRIILNMPSNITFDTNEDQVRSEFYPTLQSVAIVLNKYDRSIVDVAGNTDNVGGEGYNFALSQRRASSVSQFLASQGVNPRRLNTQGYGMSRPIASNATEAGRAQNRRVEISISPLEAG</sequence>
<dbReference type="InterPro" id="IPR006664">
    <property type="entry name" value="OMP_bac"/>
</dbReference>
<gene>
    <name evidence="7" type="ORF">GGR05_002255</name>
</gene>
<dbReference type="Pfam" id="PF13488">
    <property type="entry name" value="Gly-zipper_Omp"/>
    <property type="match status" value="1"/>
</dbReference>
<dbReference type="AlphaFoldDB" id="A0A7W6FUU0"/>
<dbReference type="PRINTS" id="PR01021">
    <property type="entry name" value="OMPADOMAIN"/>
</dbReference>
<feature type="domain" description="OmpA-like" evidence="6">
    <location>
        <begin position="102"/>
        <end position="219"/>
    </location>
</feature>
<evidence type="ECO:0000313" key="8">
    <source>
        <dbReference type="Proteomes" id="UP000531216"/>
    </source>
</evidence>
<dbReference type="InterPro" id="IPR036737">
    <property type="entry name" value="OmpA-like_sf"/>
</dbReference>
<evidence type="ECO:0000259" key="6">
    <source>
        <dbReference type="PROSITE" id="PS51123"/>
    </source>
</evidence>
<evidence type="ECO:0000256" key="2">
    <source>
        <dbReference type="ARBA" id="ARBA00023136"/>
    </source>
</evidence>